<gene>
    <name evidence="2" type="ORF">E2562_021597</name>
</gene>
<comment type="caution">
    <text evidence="2">The sequence shown here is derived from an EMBL/GenBank/DDBJ whole genome shotgun (WGS) entry which is preliminary data.</text>
</comment>
<evidence type="ECO:0000256" key="1">
    <source>
        <dbReference type="SAM" id="MobiDB-lite"/>
    </source>
</evidence>
<keyword evidence="3" id="KW-1185">Reference proteome</keyword>
<dbReference type="AlphaFoldDB" id="A0A6G1EB93"/>
<reference evidence="2 3" key="1">
    <citation type="submission" date="2019-11" db="EMBL/GenBank/DDBJ databases">
        <title>Whole genome sequence of Oryza granulata.</title>
        <authorList>
            <person name="Li W."/>
        </authorList>
    </citation>
    <scope>NUCLEOTIDE SEQUENCE [LARGE SCALE GENOMIC DNA]</scope>
    <source>
        <strain evidence="3">cv. Menghai</strain>
        <tissue evidence="2">Leaf</tissue>
    </source>
</reference>
<feature type="non-terminal residue" evidence="2">
    <location>
        <position position="59"/>
    </location>
</feature>
<evidence type="ECO:0000313" key="3">
    <source>
        <dbReference type="Proteomes" id="UP000479710"/>
    </source>
</evidence>
<evidence type="ECO:0000313" key="2">
    <source>
        <dbReference type="EMBL" id="KAF0922009.1"/>
    </source>
</evidence>
<dbReference type="Proteomes" id="UP000479710">
    <property type="component" value="Unassembled WGS sequence"/>
</dbReference>
<accession>A0A6G1EB93</accession>
<dbReference type="EMBL" id="SPHZ02000004">
    <property type="protein sequence ID" value="KAF0922009.1"/>
    <property type="molecule type" value="Genomic_DNA"/>
</dbReference>
<organism evidence="2 3">
    <name type="scientific">Oryza meyeriana var. granulata</name>
    <dbReference type="NCBI Taxonomy" id="110450"/>
    <lineage>
        <taxon>Eukaryota</taxon>
        <taxon>Viridiplantae</taxon>
        <taxon>Streptophyta</taxon>
        <taxon>Embryophyta</taxon>
        <taxon>Tracheophyta</taxon>
        <taxon>Spermatophyta</taxon>
        <taxon>Magnoliopsida</taxon>
        <taxon>Liliopsida</taxon>
        <taxon>Poales</taxon>
        <taxon>Poaceae</taxon>
        <taxon>BOP clade</taxon>
        <taxon>Oryzoideae</taxon>
        <taxon>Oryzeae</taxon>
        <taxon>Oryzinae</taxon>
        <taxon>Oryza</taxon>
        <taxon>Oryza meyeriana</taxon>
    </lineage>
</organism>
<sequence>MYQNSNAITAAAARTNVTREIRLGLKAFDPDQSCGADVESSSIVDGGIGPGAASAGRPH</sequence>
<name>A0A6G1EB93_9ORYZ</name>
<feature type="region of interest" description="Disordered" evidence="1">
    <location>
        <begin position="34"/>
        <end position="59"/>
    </location>
</feature>
<proteinExistence type="predicted"/>
<protein>
    <submittedName>
        <fullName evidence="2">Uncharacterized protein</fullName>
    </submittedName>
</protein>